<dbReference type="AlphaFoldDB" id="A0A7Z7LDA5"/>
<evidence type="ECO:0000313" key="2">
    <source>
        <dbReference type="Proteomes" id="UP000250796"/>
    </source>
</evidence>
<dbReference type="EMBL" id="LS974202">
    <property type="protein sequence ID" value="SSC11947.1"/>
    <property type="molecule type" value="Genomic_DNA"/>
</dbReference>
<dbReference type="Proteomes" id="UP000250796">
    <property type="component" value="Chromosome MESINF"/>
</dbReference>
<protein>
    <submittedName>
        <fullName evidence="1">Uncharacterized protein</fullName>
    </submittedName>
</protein>
<name>A0A7Z7LDA5_9BACT</name>
<keyword evidence="2" id="KW-1185">Reference proteome</keyword>
<reference evidence="1 2" key="1">
    <citation type="submission" date="2017-01" db="EMBL/GenBank/DDBJ databases">
        <authorList>
            <person name="Erauso G."/>
        </authorList>
    </citation>
    <scope>NUCLEOTIDE SEQUENCE [LARGE SCALE GENOMIC DNA]</scope>
    <source>
        <strain evidence="1">MESINF1</strain>
    </source>
</reference>
<accession>A0A7Z7LDA5</accession>
<organism evidence="1 2">
    <name type="scientific">Mesotoga infera</name>
    <dbReference type="NCBI Taxonomy" id="1236046"/>
    <lineage>
        <taxon>Bacteria</taxon>
        <taxon>Thermotogati</taxon>
        <taxon>Thermotogota</taxon>
        <taxon>Thermotogae</taxon>
        <taxon>Kosmotogales</taxon>
        <taxon>Kosmotogaceae</taxon>
        <taxon>Mesotoga</taxon>
    </lineage>
</organism>
<sequence>MKVYALLCIKNVRYYYIKNGMGKSIKSKGLLIDSLIKMRAHGEARLT</sequence>
<gene>
    <name evidence="1" type="ORF">MESINF_0498</name>
</gene>
<evidence type="ECO:0000313" key="1">
    <source>
        <dbReference type="EMBL" id="SSC11947.1"/>
    </source>
</evidence>
<dbReference type="KEGG" id="minf:MESINF_0498"/>
<proteinExistence type="predicted"/>